<name>A0AAD1WZB3_PELCU</name>
<dbReference type="Proteomes" id="UP001295444">
    <property type="component" value="Unassembled WGS sequence"/>
</dbReference>
<evidence type="ECO:0000313" key="1">
    <source>
        <dbReference type="EMBL" id="CAH2330687.1"/>
    </source>
</evidence>
<protein>
    <submittedName>
        <fullName evidence="1">Uncharacterized protein</fullName>
    </submittedName>
</protein>
<sequence length="51" mass="5758">GVILVYPSEALLADATNPTVLYSEQADICSRLYRIFATFWQKLHQSQQVTA</sequence>
<accession>A0AAD1WZB3</accession>
<reference evidence="1" key="1">
    <citation type="submission" date="2022-03" db="EMBL/GenBank/DDBJ databases">
        <authorList>
            <person name="Alioto T."/>
            <person name="Alioto T."/>
            <person name="Gomez Garrido J."/>
        </authorList>
    </citation>
    <scope>NUCLEOTIDE SEQUENCE</scope>
</reference>
<keyword evidence="2" id="KW-1185">Reference proteome</keyword>
<dbReference type="EMBL" id="CAKOES020000974">
    <property type="protein sequence ID" value="CAH2330687.1"/>
    <property type="molecule type" value="Genomic_DNA"/>
</dbReference>
<evidence type="ECO:0000313" key="2">
    <source>
        <dbReference type="Proteomes" id="UP001295444"/>
    </source>
</evidence>
<dbReference type="AlphaFoldDB" id="A0AAD1WZB3"/>
<proteinExistence type="predicted"/>
<comment type="caution">
    <text evidence="1">The sequence shown here is derived from an EMBL/GenBank/DDBJ whole genome shotgun (WGS) entry which is preliminary data.</text>
</comment>
<gene>
    <name evidence="1" type="ORF">PECUL_23A054174</name>
</gene>
<feature type="non-terminal residue" evidence="1">
    <location>
        <position position="1"/>
    </location>
</feature>
<organism evidence="1 2">
    <name type="scientific">Pelobates cultripes</name>
    <name type="common">Western spadefoot toad</name>
    <dbReference type="NCBI Taxonomy" id="61616"/>
    <lineage>
        <taxon>Eukaryota</taxon>
        <taxon>Metazoa</taxon>
        <taxon>Chordata</taxon>
        <taxon>Craniata</taxon>
        <taxon>Vertebrata</taxon>
        <taxon>Euteleostomi</taxon>
        <taxon>Amphibia</taxon>
        <taxon>Batrachia</taxon>
        <taxon>Anura</taxon>
        <taxon>Pelobatoidea</taxon>
        <taxon>Pelobatidae</taxon>
        <taxon>Pelobates</taxon>
    </lineage>
</organism>